<dbReference type="InterPro" id="IPR008629">
    <property type="entry name" value="GUN4-like"/>
</dbReference>
<comment type="caution">
    <text evidence="2">The sequence shown here is derived from an EMBL/GenBank/DDBJ whole genome shotgun (WGS) entry which is preliminary data.</text>
</comment>
<dbReference type="Gene3D" id="1.10.10.1770">
    <property type="entry name" value="Gun4-like"/>
    <property type="match status" value="1"/>
</dbReference>
<evidence type="ECO:0000313" key="3">
    <source>
        <dbReference type="Proteomes" id="UP000320551"/>
    </source>
</evidence>
<dbReference type="InterPro" id="IPR037215">
    <property type="entry name" value="GUN4-like_sf"/>
</dbReference>
<dbReference type="SUPFAM" id="SSF140869">
    <property type="entry name" value="GUN4-like"/>
    <property type="match status" value="1"/>
</dbReference>
<reference evidence="2 3" key="1">
    <citation type="submission" date="2019-01" db="EMBL/GenBank/DDBJ databases">
        <title>Coherence of Microcystis species and biogeography revealed through population genomics.</title>
        <authorList>
            <person name="Perez-Carrascal O.M."/>
            <person name="Terrat Y."/>
            <person name="Giani A."/>
            <person name="Fortin N."/>
            <person name="Tromas N."/>
            <person name="Shapiro B.J."/>
        </authorList>
    </citation>
    <scope>NUCLEOTIDE SEQUENCE [LARGE SCALE GENOMIC DNA]</scope>
    <source>
        <strain evidence="2">Ma_QC_B_20070730_S2</strain>
    </source>
</reference>
<feature type="domain" description="GUN4-like" evidence="1">
    <location>
        <begin position="10"/>
        <end position="71"/>
    </location>
</feature>
<organism evidence="2 3">
    <name type="scientific">Microcystis aeruginosa Ma_QC_B_20070730_S2</name>
    <dbReference type="NCBI Taxonomy" id="2486256"/>
    <lineage>
        <taxon>Bacteria</taxon>
        <taxon>Bacillati</taxon>
        <taxon>Cyanobacteriota</taxon>
        <taxon>Cyanophyceae</taxon>
        <taxon>Oscillatoriophycideae</taxon>
        <taxon>Chroococcales</taxon>
        <taxon>Microcystaceae</taxon>
        <taxon>Microcystis</taxon>
    </lineage>
</organism>
<gene>
    <name evidence="2" type="ORF">EWV80_07555</name>
</gene>
<proteinExistence type="predicted"/>
<evidence type="ECO:0000313" key="2">
    <source>
        <dbReference type="EMBL" id="TRU26931.1"/>
    </source>
</evidence>
<evidence type="ECO:0000259" key="1">
    <source>
        <dbReference type="Pfam" id="PF05419"/>
    </source>
</evidence>
<sequence>MRFSASCCPHYSNGKFGFSVQKEIYESLRDTREYNSEVWKKFGDHIGWKKGENCLSYSDLIFNKNAPKAHFLICIFHIFSKKW</sequence>
<dbReference type="EMBL" id="SFBK01000101">
    <property type="protein sequence ID" value="TRU26931.1"/>
    <property type="molecule type" value="Genomic_DNA"/>
</dbReference>
<accession>A0A552DXM3</accession>
<protein>
    <recommendedName>
        <fullName evidence="1">GUN4-like domain-containing protein</fullName>
    </recommendedName>
</protein>
<dbReference type="AlphaFoldDB" id="A0A552DXM3"/>
<name>A0A552DXM3_MICAE</name>
<dbReference type="Proteomes" id="UP000320551">
    <property type="component" value="Unassembled WGS sequence"/>
</dbReference>
<dbReference type="Pfam" id="PF05419">
    <property type="entry name" value="GUN4"/>
    <property type="match status" value="1"/>
</dbReference>